<dbReference type="GeneID" id="106179437"/>
<feature type="domain" description="Peptidase S8/S53" evidence="11">
    <location>
        <begin position="141"/>
        <end position="406"/>
    </location>
</feature>
<dbReference type="InterPro" id="IPR015500">
    <property type="entry name" value="Peptidase_S8_subtilisin-rel"/>
</dbReference>
<keyword evidence="8" id="KW-0720">Serine protease</keyword>
<feature type="domain" description="Tripeptidyl peptidase II C-terminal" evidence="13">
    <location>
        <begin position="919"/>
        <end position="985"/>
    </location>
</feature>
<dbReference type="Pfam" id="PF21316">
    <property type="entry name" value="TPPII_GBD"/>
    <property type="match status" value="1"/>
</dbReference>
<dbReference type="InterPro" id="IPR048384">
    <property type="entry name" value="TPPII_GBD"/>
</dbReference>
<evidence type="ECO:0000259" key="13">
    <source>
        <dbReference type="Pfam" id="PF12583"/>
    </source>
</evidence>
<name>A0A1S3K8C7_LINAN</name>
<dbReference type="FunCoup" id="A0A1S3K8C7">
    <property type="interactions" value="2531"/>
</dbReference>
<organism evidence="16 17">
    <name type="scientific">Lingula anatina</name>
    <name type="common">Brachiopod</name>
    <name type="synonym">Lingula unguis</name>
    <dbReference type="NCBI Taxonomy" id="7574"/>
    <lineage>
        <taxon>Eukaryota</taxon>
        <taxon>Metazoa</taxon>
        <taxon>Spiralia</taxon>
        <taxon>Lophotrochozoa</taxon>
        <taxon>Brachiopoda</taxon>
        <taxon>Linguliformea</taxon>
        <taxon>Lingulata</taxon>
        <taxon>Lingulida</taxon>
        <taxon>Linguloidea</taxon>
        <taxon>Lingulidae</taxon>
        <taxon>Lingula</taxon>
    </lineage>
</organism>
<dbReference type="InterPro" id="IPR023828">
    <property type="entry name" value="Peptidase_S8_Ser-AS"/>
</dbReference>
<evidence type="ECO:0000259" key="15">
    <source>
        <dbReference type="Pfam" id="PF21316"/>
    </source>
</evidence>
<dbReference type="Pfam" id="PF00082">
    <property type="entry name" value="Peptidase_S8"/>
    <property type="match status" value="1"/>
</dbReference>
<keyword evidence="6" id="KW-0645">Protease</keyword>
<dbReference type="PANTHER" id="PTHR43806">
    <property type="entry name" value="PEPTIDASE S8"/>
    <property type="match status" value="1"/>
</dbReference>
<gene>
    <name evidence="17" type="primary">LOC106179437</name>
</gene>
<feature type="domain" description="Tripeptidyl-peptidase II first Ig-like" evidence="14">
    <location>
        <begin position="428"/>
        <end position="543"/>
    </location>
</feature>
<dbReference type="PROSITE" id="PS00138">
    <property type="entry name" value="SUBTILASE_SER"/>
    <property type="match status" value="1"/>
</dbReference>
<evidence type="ECO:0000259" key="11">
    <source>
        <dbReference type="Pfam" id="PF00082"/>
    </source>
</evidence>
<dbReference type="Gene3D" id="1.25.40.710">
    <property type="match status" value="1"/>
</dbReference>
<dbReference type="Gene3D" id="6.10.250.3080">
    <property type="match status" value="1"/>
</dbReference>
<evidence type="ECO:0000256" key="6">
    <source>
        <dbReference type="ARBA" id="ARBA00022670"/>
    </source>
</evidence>
<keyword evidence="5" id="KW-0031">Aminopeptidase</keyword>
<dbReference type="InterPro" id="IPR022232">
    <property type="entry name" value="TPPII_C_art"/>
</dbReference>
<evidence type="ECO:0000256" key="8">
    <source>
        <dbReference type="ARBA" id="ARBA00022825"/>
    </source>
</evidence>
<keyword evidence="16" id="KW-1185">Reference proteome</keyword>
<evidence type="ECO:0000256" key="4">
    <source>
        <dbReference type="ARBA" id="ARBA00020244"/>
    </source>
</evidence>
<dbReference type="InterPro" id="IPR046939">
    <property type="entry name" value="TPPII_C_sf"/>
</dbReference>
<dbReference type="InterPro" id="IPR046940">
    <property type="entry name" value="TPPII_Ig-like_sf"/>
</dbReference>
<evidence type="ECO:0000256" key="5">
    <source>
        <dbReference type="ARBA" id="ARBA00022438"/>
    </source>
</evidence>
<dbReference type="AlphaFoldDB" id="A0A1S3K8C7"/>
<dbReference type="STRING" id="7574.A0A1S3K8C7"/>
<dbReference type="GO" id="GO:0006508">
    <property type="term" value="P:proteolysis"/>
    <property type="evidence" value="ECO:0007669"/>
    <property type="project" value="UniProtKB-KW"/>
</dbReference>
<comment type="similarity">
    <text evidence="2 10">Belongs to the peptidase S8 family.</text>
</comment>
<dbReference type="Gene3D" id="3.40.50.200">
    <property type="entry name" value="Peptidase S8/S53 domain"/>
    <property type="match status" value="1"/>
</dbReference>
<dbReference type="GO" id="GO:0008240">
    <property type="term" value="F:tripeptidyl-peptidase activity"/>
    <property type="evidence" value="ECO:0007669"/>
    <property type="project" value="UniProtKB-EC"/>
</dbReference>
<dbReference type="PROSITE" id="PS51892">
    <property type="entry name" value="SUBTILASE"/>
    <property type="match status" value="1"/>
</dbReference>
<dbReference type="GO" id="GO:0004252">
    <property type="term" value="F:serine-type endopeptidase activity"/>
    <property type="evidence" value="ECO:0007669"/>
    <property type="project" value="InterPro"/>
</dbReference>
<evidence type="ECO:0000313" key="16">
    <source>
        <dbReference type="Proteomes" id="UP000085678"/>
    </source>
</evidence>
<dbReference type="Pfam" id="PF21223">
    <property type="entry name" value="TPPII_Ig-like-1"/>
    <property type="match status" value="1"/>
</dbReference>
<dbReference type="EC" id="3.4.14.10" evidence="3"/>
<accession>A0A1S3K8C7</accession>
<evidence type="ECO:0000313" key="17">
    <source>
        <dbReference type="RefSeq" id="XP_013418511.1"/>
    </source>
</evidence>
<dbReference type="FunFam" id="3.40.50.200:FF:000003">
    <property type="entry name" value="Tripeptidyl peptidase 2"/>
    <property type="match status" value="1"/>
</dbReference>
<protein>
    <recommendedName>
        <fullName evidence="4">Tripeptidyl-peptidase 2</fullName>
        <ecNumber evidence="3">3.4.14.10</ecNumber>
    </recommendedName>
    <alternativeName>
        <fullName evidence="9">Tripeptidyl aminopeptidase</fullName>
    </alternativeName>
</protein>
<dbReference type="SUPFAM" id="SSF52743">
    <property type="entry name" value="Subtilisin-like"/>
    <property type="match status" value="1"/>
</dbReference>
<evidence type="ECO:0000256" key="2">
    <source>
        <dbReference type="ARBA" id="ARBA00011073"/>
    </source>
</evidence>
<evidence type="ECO:0000256" key="9">
    <source>
        <dbReference type="ARBA" id="ARBA00032232"/>
    </source>
</evidence>
<dbReference type="Gene3D" id="2.60.40.3170">
    <property type="match status" value="1"/>
</dbReference>
<sequence length="1155" mass="129503">MYDDVPEDWRNPSGQWHVGVKSAMELYPRGLRDRLSKENREKTWDPQHRVTLAEANRLLEEFDAKHPTPNAEEKLIKEDLKSRVEHLTSMDKNFSFCGPVFDCVVFHDGETWRACVDTSEQGDLESCKLLANYREERQYGTLSNEDMLNYSVNIYNDGNLLEVVTNAGSHGTHVACIAAGHFPAEPEKNGVAPGAQIVAIKIGDTRLGSMETGTSLARAMIKVTELKCDLVNYSYGEATHWPDTGHVCSLLSEAVDKHGVIYVSSAGNNGPGLSTVGAPGGTTTALIGVGAYVSPEMMAAEYSLRQKLPGMHYTWSSRGPATDGALGVCISAPGGAIASVPNWTLRGSQLMNGTSMSSPNACGGIALVLSGLKATGTYYSPYSVRRAIENTAQHIESMERFAQGHGMLQVDAAFEHLLQHASCCTRRMKFTVTGPSGTRGVYLREWAQLTRPQEVAVTVEPSYIDPSTDQHEKIQFMLRFNLICDASYVEVPSHFELNNSARAISVKVDPRGLTHGVHYTEVLAYDVTCPVKGPVFRVPVTVIIPEPVQDTVNFRVEFSNQQFKPGQVHRHFIRVPHGATWAVLRVQSVDAEKNVRFLFHALQFSKHTYYRKHEFDKFLTLSELGETTQSFHVLEDVTLELCVAKWWANIGDTTASYSITFHGLMPDTNQIHMHGAQGIMRLDVTSGLKHEEISPVITIKEHVQPLRPAESKVCCLAASRDLLWEGKQIYALELTYKLSISKTAEITPDCSLLSDFLYESEYQSQLWMLFDQNKQCLGMGDAYPEKEKYNVKLEKGEYTIRLQIRHFKQDLLERIKDLPVLIHHKLTPTITVDTYHNAANAMIGGKKFQCFLLKKGYKYPVFIAPIPDDKLPKGVAAGHFLSGTISLAKDELGKKADVYPFKYTVTEVVKKNNNNKNNGKDKKEKTKEQEYAEALRDLKLSWMPKLDNSQTIFEDLLQDVPDHLSLYMARLQSLDNEQERLKRLPSILAAAQEVTSRIDQNALLAYYGMKTDARPEAATIKSEMDKQKGMLVDALGRLGCAQADIVMGKAEQPPEGDTEDLPEVTLDDLTATFYELQKFIDINDLKVSQFVVRHALAHKHYGRALKVLQKQNDEKNTKENDLKIIEIYRTLGWDHAVKQYENLLLIKYPAGFRLF</sequence>
<dbReference type="Pfam" id="PF12580">
    <property type="entry name" value="TPPII"/>
    <property type="match status" value="1"/>
</dbReference>
<comment type="caution">
    <text evidence="10">Lacks conserved residue(s) required for the propagation of feature annotation.</text>
</comment>
<keyword evidence="7" id="KW-0378">Hydrolase</keyword>
<dbReference type="GO" id="GO:0004177">
    <property type="term" value="F:aminopeptidase activity"/>
    <property type="evidence" value="ECO:0007669"/>
    <property type="project" value="UniProtKB-KW"/>
</dbReference>
<dbReference type="InterPro" id="IPR050131">
    <property type="entry name" value="Peptidase_S8_subtilisin-like"/>
</dbReference>
<evidence type="ECO:0000256" key="7">
    <source>
        <dbReference type="ARBA" id="ARBA00022801"/>
    </source>
</evidence>
<evidence type="ECO:0000259" key="14">
    <source>
        <dbReference type="Pfam" id="PF21223"/>
    </source>
</evidence>
<evidence type="ECO:0000256" key="3">
    <source>
        <dbReference type="ARBA" id="ARBA00012462"/>
    </source>
</evidence>
<feature type="domain" description="Tripeptidyl-peptidase II galactose-binding" evidence="15">
    <location>
        <begin position="563"/>
        <end position="651"/>
    </location>
</feature>
<dbReference type="InParanoid" id="A0A1S3K8C7"/>
<dbReference type="KEGG" id="lak:106179437"/>
<proteinExistence type="inferred from homology"/>
<evidence type="ECO:0000256" key="10">
    <source>
        <dbReference type="PROSITE-ProRule" id="PRU01240"/>
    </source>
</evidence>
<dbReference type="GO" id="GO:0005829">
    <property type="term" value="C:cytosol"/>
    <property type="evidence" value="ECO:0007669"/>
    <property type="project" value="TreeGrafter"/>
</dbReference>
<dbReference type="InterPro" id="IPR048383">
    <property type="entry name" value="TPPII_Ig-like-1"/>
</dbReference>
<dbReference type="PANTHER" id="PTHR43806:SF14">
    <property type="entry name" value="TRIPEPTIDYL-PEPTIDASE 2"/>
    <property type="match status" value="1"/>
</dbReference>
<evidence type="ECO:0000256" key="1">
    <source>
        <dbReference type="ARBA" id="ARBA00001910"/>
    </source>
</evidence>
<dbReference type="Proteomes" id="UP000085678">
    <property type="component" value="Unplaced"/>
</dbReference>
<dbReference type="RefSeq" id="XP_013418511.1">
    <property type="nucleotide sequence ID" value="XM_013563057.1"/>
</dbReference>
<dbReference type="InterPro" id="IPR022229">
    <property type="entry name" value="TPPII_Ig-like-2"/>
</dbReference>
<dbReference type="InterPro" id="IPR000209">
    <property type="entry name" value="Peptidase_S8/S53_dom"/>
</dbReference>
<reference evidence="17" key="1">
    <citation type="submission" date="2025-08" db="UniProtKB">
        <authorList>
            <consortium name="RefSeq"/>
        </authorList>
    </citation>
    <scope>IDENTIFICATION</scope>
    <source>
        <tissue evidence="17">Gonads</tissue>
    </source>
</reference>
<dbReference type="OrthoDB" id="10256524at2759"/>
<dbReference type="InterPro" id="IPR036852">
    <property type="entry name" value="Peptidase_S8/S53_dom_sf"/>
</dbReference>
<feature type="domain" description="Tripeptidyl peptidase II second Ig-like" evidence="12">
    <location>
        <begin position="688"/>
        <end position="875"/>
    </location>
</feature>
<dbReference type="Pfam" id="PF12583">
    <property type="entry name" value="TPPII_C"/>
    <property type="match status" value="1"/>
</dbReference>
<comment type="catalytic activity">
    <reaction evidence="1">
        <text>Release of an N-terminal tripeptide from a polypeptide.</text>
        <dbReference type="EC" id="3.4.14.10"/>
    </reaction>
</comment>
<dbReference type="PRINTS" id="PR00723">
    <property type="entry name" value="SUBTILISIN"/>
</dbReference>
<evidence type="ECO:0000259" key="12">
    <source>
        <dbReference type="Pfam" id="PF12580"/>
    </source>
</evidence>